<dbReference type="STRING" id="35608.A0A2U1PIG1"/>
<feature type="compositionally biased region" description="Polar residues" evidence="1">
    <location>
        <begin position="97"/>
        <end position="109"/>
    </location>
</feature>
<sequence length="149" mass="15911">MASFLGGDQYGARLADELGVIMEGTANHTAYEAKGRANMLSEWGAHSTQRAKFGGGSTMFGGSMQAYQTPSMLGMVKASQTVPPKYSNREGKAIPSTVETSAHPSTPSESKVDVKEPRRLSKCDTKEPNLTVKSTLSAAFAKYKEEIGT</sequence>
<dbReference type="InterPro" id="IPR032838">
    <property type="entry name" value="Vwaint_dom"/>
</dbReference>
<dbReference type="OrthoDB" id="10262814at2759"/>
<proteinExistence type="predicted"/>
<reference evidence="3 4" key="1">
    <citation type="journal article" date="2018" name="Mol. Plant">
        <title>The genome of Artemisia annua provides insight into the evolution of Asteraceae family and artemisinin biosynthesis.</title>
        <authorList>
            <person name="Shen Q."/>
            <person name="Zhang L."/>
            <person name="Liao Z."/>
            <person name="Wang S."/>
            <person name="Yan T."/>
            <person name="Shi P."/>
            <person name="Liu M."/>
            <person name="Fu X."/>
            <person name="Pan Q."/>
            <person name="Wang Y."/>
            <person name="Lv Z."/>
            <person name="Lu X."/>
            <person name="Zhang F."/>
            <person name="Jiang W."/>
            <person name="Ma Y."/>
            <person name="Chen M."/>
            <person name="Hao X."/>
            <person name="Li L."/>
            <person name="Tang Y."/>
            <person name="Lv G."/>
            <person name="Zhou Y."/>
            <person name="Sun X."/>
            <person name="Brodelius P.E."/>
            <person name="Rose J.K.C."/>
            <person name="Tang K."/>
        </authorList>
    </citation>
    <scope>NUCLEOTIDE SEQUENCE [LARGE SCALE GENOMIC DNA]</scope>
    <source>
        <strain evidence="4">cv. Huhao1</strain>
        <tissue evidence="3">Leaf</tissue>
    </source>
</reference>
<evidence type="ECO:0000313" key="4">
    <source>
        <dbReference type="Proteomes" id="UP000245207"/>
    </source>
</evidence>
<evidence type="ECO:0000256" key="1">
    <source>
        <dbReference type="SAM" id="MobiDB-lite"/>
    </source>
</evidence>
<dbReference type="AlphaFoldDB" id="A0A2U1PIG1"/>
<dbReference type="Proteomes" id="UP000245207">
    <property type="component" value="Unassembled WGS sequence"/>
</dbReference>
<evidence type="ECO:0000313" key="3">
    <source>
        <dbReference type="EMBL" id="PWA85546.1"/>
    </source>
</evidence>
<gene>
    <name evidence="3" type="ORF">CTI12_AA147880</name>
</gene>
<comment type="caution">
    <text evidence="3">The sequence shown here is derived from an EMBL/GenBank/DDBJ whole genome shotgun (WGS) entry which is preliminary data.</text>
</comment>
<feature type="domain" description="VWA-Hint protein Vwaint" evidence="2">
    <location>
        <begin position="12"/>
        <end position="80"/>
    </location>
</feature>
<feature type="compositionally biased region" description="Basic and acidic residues" evidence="1">
    <location>
        <begin position="110"/>
        <end position="127"/>
    </location>
</feature>
<dbReference type="EMBL" id="PKPP01001108">
    <property type="protein sequence ID" value="PWA85546.1"/>
    <property type="molecule type" value="Genomic_DNA"/>
</dbReference>
<protein>
    <recommendedName>
        <fullName evidence="2">VWA-Hint protein Vwaint domain-containing protein</fullName>
    </recommendedName>
</protein>
<organism evidence="3 4">
    <name type="scientific">Artemisia annua</name>
    <name type="common">Sweet wormwood</name>
    <dbReference type="NCBI Taxonomy" id="35608"/>
    <lineage>
        <taxon>Eukaryota</taxon>
        <taxon>Viridiplantae</taxon>
        <taxon>Streptophyta</taxon>
        <taxon>Embryophyta</taxon>
        <taxon>Tracheophyta</taxon>
        <taxon>Spermatophyta</taxon>
        <taxon>Magnoliopsida</taxon>
        <taxon>eudicotyledons</taxon>
        <taxon>Gunneridae</taxon>
        <taxon>Pentapetalae</taxon>
        <taxon>asterids</taxon>
        <taxon>campanulids</taxon>
        <taxon>Asterales</taxon>
        <taxon>Asteraceae</taxon>
        <taxon>Asteroideae</taxon>
        <taxon>Anthemideae</taxon>
        <taxon>Artemisiinae</taxon>
        <taxon>Artemisia</taxon>
    </lineage>
</organism>
<feature type="region of interest" description="Disordered" evidence="1">
    <location>
        <begin position="82"/>
        <end position="127"/>
    </location>
</feature>
<evidence type="ECO:0000259" key="2">
    <source>
        <dbReference type="Pfam" id="PF14624"/>
    </source>
</evidence>
<dbReference type="Pfam" id="PF14624">
    <property type="entry name" value="Vwaint"/>
    <property type="match status" value="1"/>
</dbReference>
<keyword evidence="4" id="KW-1185">Reference proteome</keyword>
<name>A0A2U1PIG1_ARTAN</name>
<accession>A0A2U1PIG1</accession>